<comment type="similarity">
    <text evidence="1">Belongs to the 'GDSL' lipolytic enzyme family.</text>
</comment>
<dbReference type="AlphaFoldDB" id="A0A3L6RF82"/>
<dbReference type="GO" id="GO:0016788">
    <property type="term" value="F:hydrolase activity, acting on ester bonds"/>
    <property type="evidence" value="ECO:0007669"/>
    <property type="project" value="InterPro"/>
</dbReference>
<evidence type="ECO:0000313" key="7">
    <source>
        <dbReference type="Proteomes" id="UP000275267"/>
    </source>
</evidence>
<dbReference type="PANTHER" id="PTHR22835:SF683">
    <property type="entry name" value="OS05G0506800 PROTEIN"/>
    <property type="match status" value="1"/>
</dbReference>
<gene>
    <name evidence="6" type="ORF">C2845_PM06G17010</name>
</gene>
<evidence type="ECO:0000256" key="4">
    <source>
        <dbReference type="ARBA" id="ARBA00023180"/>
    </source>
</evidence>
<dbReference type="OrthoDB" id="1600564at2759"/>
<dbReference type="STRING" id="4540.A0A3L6RF82"/>
<feature type="signal peptide" evidence="5">
    <location>
        <begin position="1"/>
        <end position="22"/>
    </location>
</feature>
<evidence type="ECO:0000256" key="1">
    <source>
        <dbReference type="ARBA" id="ARBA00008668"/>
    </source>
</evidence>
<protein>
    <submittedName>
        <fullName evidence="6">GDSL esterase/lipase</fullName>
    </submittedName>
</protein>
<dbReference type="PANTHER" id="PTHR22835">
    <property type="entry name" value="ZINC FINGER FYVE DOMAIN CONTAINING PROTEIN"/>
    <property type="match status" value="1"/>
</dbReference>
<accession>A0A3L6RF82</accession>
<dbReference type="Pfam" id="PF00657">
    <property type="entry name" value="Lipase_GDSL"/>
    <property type="match status" value="1"/>
</dbReference>
<sequence length="386" mass="41246">MDGLTLPLGLVFLLACLPGVSSGSSGSFTSMFTLGDSYIDTGNFVIMAAPVAPVWNDKPPYGMTYFGRPTGRTSDGRLIVDFMVLTLVLFPRPVSAEELGLPFLPASLSNSSHIAQGVNFAVNGATAIDVGFFERNKLVQFKLLNNSLDVQLGWFEKLRPSLCNTTKGAGSEGCFGRSLFVVGEFGVNDYNFMWTANKSKHEVRSYVPKVVKTIASAVERLIGDGAAHIVVPGNPPTGCLPAILTLRRSPAAADYDRVGCLRGVNDVARHHNALLRAAVGGLRLKHPHARIVFADFYRPVYSILENPSHFGFVGGVLKACCGAGAGAYNWNGSAICGMPGVVACRDPAAYVSWDGVHFTEAVSRYVAKGWLHGPYADPPILSAVPH</sequence>
<dbReference type="Proteomes" id="UP000275267">
    <property type="component" value="Unassembled WGS sequence"/>
</dbReference>
<evidence type="ECO:0000313" key="6">
    <source>
        <dbReference type="EMBL" id="RLN01018.1"/>
    </source>
</evidence>
<dbReference type="InterPro" id="IPR001087">
    <property type="entry name" value="GDSL"/>
</dbReference>
<name>A0A3L6RF82_PANMI</name>
<dbReference type="Gene3D" id="3.40.50.1110">
    <property type="entry name" value="SGNH hydrolase"/>
    <property type="match status" value="1"/>
</dbReference>
<dbReference type="InterPro" id="IPR036514">
    <property type="entry name" value="SGNH_hydro_sf"/>
</dbReference>
<dbReference type="CDD" id="cd01837">
    <property type="entry name" value="SGNH_plant_lipase_like"/>
    <property type="match status" value="1"/>
</dbReference>
<keyword evidence="7" id="KW-1185">Reference proteome</keyword>
<comment type="caution">
    <text evidence="6">The sequence shown here is derived from an EMBL/GenBank/DDBJ whole genome shotgun (WGS) entry which is preliminary data.</text>
</comment>
<evidence type="ECO:0000256" key="2">
    <source>
        <dbReference type="ARBA" id="ARBA00022729"/>
    </source>
</evidence>
<keyword evidence="2 5" id="KW-0732">Signal</keyword>
<proteinExistence type="inferred from homology"/>
<keyword evidence="3" id="KW-0378">Hydrolase</keyword>
<organism evidence="6 7">
    <name type="scientific">Panicum miliaceum</name>
    <name type="common">Proso millet</name>
    <name type="synonym">Broomcorn millet</name>
    <dbReference type="NCBI Taxonomy" id="4540"/>
    <lineage>
        <taxon>Eukaryota</taxon>
        <taxon>Viridiplantae</taxon>
        <taxon>Streptophyta</taxon>
        <taxon>Embryophyta</taxon>
        <taxon>Tracheophyta</taxon>
        <taxon>Spermatophyta</taxon>
        <taxon>Magnoliopsida</taxon>
        <taxon>Liliopsida</taxon>
        <taxon>Poales</taxon>
        <taxon>Poaceae</taxon>
        <taxon>PACMAD clade</taxon>
        <taxon>Panicoideae</taxon>
        <taxon>Panicodae</taxon>
        <taxon>Paniceae</taxon>
        <taxon>Panicinae</taxon>
        <taxon>Panicum</taxon>
        <taxon>Panicum sect. Panicum</taxon>
    </lineage>
</organism>
<keyword evidence="4" id="KW-0325">Glycoprotein</keyword>
<dbReference type="EMBL" id="PQIB02000009">
    <property type="protein sequence ID" value="RLN01018.1"/>
    <property type="molecule type" value="Genomic_DNA"/>
</dbReference>
<dbReference type="SUPFAM" id="SSF52266">
    <property type="entry name" value="SGNH hydrolase"/>
    <property type="match status" value="1"/>
</dbReference>
<evidence type="ECO:0000256" key="3">
    <source>
        <dbReference type="ARBA" id="ARBA00022801"/>
    </source>
</evidence>
<dbReference type="InterPro" id="IPR035669">
    <property type="entry name" value="SGNH_plant_lipase-like"/>
</dbReference>
<reference evidence="7" key="1">
    <citation type="journal article" date="2019" name="Nat. Commun.">
        <title>The genome of broomcorn millet.</title>
        <authorList>
            <person name="Zou C."/>
            <person name="Miki D."/>
            <person name="Li D."/>
            <person name="Tang Q."/>
            <person name="Xiao L."/>
            <person name="Rajput S."/>
            <person name="Deng P."/>
            <person name="Jia W."/>
            <person name="Huang R."/>
            <person name="Zhang M."/>
            <person name="Sun Y."/>
            <person name="Hu J."/>
            <person name="Fu X."/>
            <person name="Schnable P.S."/>
            <person name="Li F."/>
            <person name="Zhang H."/>
            <person name="Feng B."/>
            <person name="Zhu X."/>
            <person name="Liu R."/>
            <person name="Schnable J.C."/>
            <person name="Zhu J.-K."/>
            <person name="Zhang H."/>
        </authorList>
    </citation>
    <scope>NUCLEOTIDE SEQUENCE [LARGE SCALE GENOMIC DNA]</scope>
</reference>
<evidence type="ECO:0000256" key="5">
    <source>
        <dbReference type="SAM" id="SignalP"/>
    </source>
</evidence>
<feature type="chain" id="PRO_5018016867" evidence="5">
    <location>
        <begin position="23"/>
        <end position="386"/>
    </location>
</feature>